<keyword evidence="1" id="KW-0175">Coiled coil</keyword>
<dbReference type="Proteomes" id="UP000309594">
    <property type="component" value="Unassembled WGS sequence"/>
</dbReference>
<accession>A0A4V5PCW4</accession>
<dbReference type="RefSeq" id="WP_136879866.1">
    <property type="nucleotide sequence ID" value="NZ_SWDX01000003.1"/>
</dbReference>
<sequence>MKELLETLQRMEGRLTRIDERLDLIEERLDHLDARGDDFLFKLTEISCNIIAIFLKLKKISATTPYEGEYQNLKIIVS</sequence>
<protein>
    <submittedName>
        <fullName evidence="2">Uncharacterized protein</fullName>
    </submittedName>
</protein>
<gene>
    <name evidence="2" type="ORF">FBD94_08315</name>
</gene>
<reference evidence="2 3" key="1">
    <citation type="submission" date="2019-04" db="EMBL/GenBank/DDBJ databases">
        <title>Pedobacter sp. RP-1-16 sp. nov., isolated from Arctic soil.</title>
        <authorList>
            <person name="Dahal R.H."/>
            <person name="Kim D.-U."/>
        </authorList>
    </citation>
    <scope>NUCLEOTIDE SEQUENCE [LARGE SCALE GENOMIC DNA]</scope>
    <source>
        <strain evidence="2 3">RP-1-16</strain>
    </source>
</reference>
<evidence type="ECO:0000256" key="1">
    <source>
        <dbReference type="SAM" id="Coils"/>
    </source>
</evidence>
<evidence type="ECO:0000313" key="3">
    <source>
        <dbReference type="Proteomes" id="UP000309594"/>
    </source>
</evidence>
<dbReference type="AlphaFoldDB" id="A0A4V5PCW4"/>
<comment type="caution">
    <text evidence="2">The sequence shown here is derived from an EMBL/GenBank/DDBJ whole genome shotgun (WGS) entry which is preliminary data.</text>
</comment>
<proteinExistence type="predicted"/>
<dbReference type="EMBL" id="SWDX01000003">
    <property type="protein sequence ID" value="TKC62216.1"/>
    <property type="molecule type" value="Genomic_DNA"/>
</dbReference>
<dbReference type="Gene3D" id="1.20.5.110">
    <property type="match status" value="1"/>
</dbReference>
<feature type="coiled-coil region" evidence="1">
    <location>
        <begin position="1"/>
        <end position="35"/>
    </location>
</feature>
<organism evidence="2 3">
    <name type="scientific">Pedobacter hiemivivus</name>
    <dbReference type="NCBI Taxonomy" id="2530454"/>
    <lineage>
        <taxon>Bacteria</taxon>
        <taxon>Pseudomonadati</taxon>
        <taxon>Bacteroidota</taxon>
        <taxon>Sphingobacteriia</taxon>
        <taxon>Sphingobacteriales</taxon>
        <taxon>Sphingobacteriaceae</taxon>
        <taxon>Pedobacter</taxon>
    </lineage>
</organism>
<evidence type="ECO:0000313" key="2">
    <source>
        <dbReference type="EMBL" id="TKC62216.1"/>
    </source>
</evidence>
<name>A0A4V5PCW4_9SPHI</name>